<reference evidence="3 4" key="1">
    <citation type="submission" date="2019-03" db="EMBL/GenBank/DDBJ databases">
        <title>First draft genome of Liparis tanakae, snailfish: a comprehensive survey of snailfish specific genes.</title>
        <authorList>
            <person name="Kim W."/>
            <person name="Song I."/>
            <person name="Jeong J.-H."/>
            <person name="Kim D."/>
            <person name="Kim S."/>
            <person name="Ryu S."/>
            <person name="Song J.Y."/>
            <person name="Lee S.K."/>
        </authorList>
    </citation>
    <scope>NUCLEOTIDE SEQUENCE [LARGE SCALE GENOMIC DNA]</scope>
    <source>
        <tissue evidence="3">Muscle</tissue>
    </source>
</reference>
<feature type="compositionally biased region" description="Basic and acidic residues" evidence="1">
    <location>
        <begin position="47"/>
        <end position="56"/>
    </location>
</feature>
<keyword evidence="4" id="KW-1185">Reference proteome</keyword>
<evidence type="ECO:0000313" key="3">
    <source>
        <dbReference type="EMBL" id="TNN26318.1"/>
    </source>
</evidence>
<dbReference type="AlphaFoldDB" id="A0A4Z2EC29"/>
<keyword evidence="2" id="KW-0472">Membrane</keyword>
<keyword evidence="2" id="KW-0812">Transmembrane</keyword>
<evidence type="ECO:0000256" key="1">
    <source>
        <dbReference type="SAM" id="MobiDB-lite"/>
    </source>
</evidence>
<name>A0A4Z2EC29_9TELE</name>
<feature type="transmembrane region" description="Helical" evidence="2">
    <location>
        <begin position="66"/>
        <end position="85"/>
    </location>
</feature>
<gene>
    <name evidence="3" type="primary">slc39a11</name>
    <name evidence="3" type="ORF">EYF80_063545</name>
</gene>
<protein>
    <submittedName>
        <fullName evidence="3">Zinc transporter ZIP11</fullName>
    </submittedName>
</protein>
<dbReference type="Proteomes" id="UP000314294">
    <property type="component" value="Unassembled WGS sequence"/>
</dbReference>
<dbReference type="EMBL" id="SRLO01010481">
    <property type="protein sequence ID" value="TNN26318.1"/>
    <property type="molecule type" value="Genomic_DNA"/>
</dbReference>
<feature type="region of interest" description="Disordered" evidence="1">
    <location>
        <begin position="1"/>
        <end position="20"/>
    </location>
</feature>
<proteinExistence type="predicted"/>
<sequence>MPRPKEAEPQTNLAPPRLSDIYDKIDNGDAYQRRRAPPVAGGADDQEERRMRREADGQAASSWRRIVLLILAITIHNIPGLSYWVTSWLREVLPQRILFSDWTMTSG</sequence>
<evidence type="ECO:0000256" key="2">
    <source>
        <dbReference type="SAM" id="Phobius"/>
    </source>
</evidence>
<accession>A0A4Z2EC29</accession>
<dbReference type="OrthoDB" id="262547at2759"/>
<evidence type="ECO:0000313" key="4">
    <source>
        <dbReference type="Proteomes" id="UP000314294"/>
    </source>
</evidence>
<comment type="caution">
    <text evidence="3">The sequence shown here is derived from an EMBL/GenBank/DDBJ whole genome shotgun (WGS) entry which is preliminary data.</text>
</comment>
<feature type="region of interest" description="Disordered" evidence="1">
    <location>
        <begin position="28"/>
        <end position="60"/>
    </location>
</feature>
<organism evidence="3 4">
    <name type="scientific">Liparis tanakae</name>
    <name type="common">Tanaka's snailfish</name>
    <dbReference type="NCBI Taxonomy" id="230148"/>
    <lineage>
        <taxon>Eukaryota</taxon>
        <taxon>Metazoa</taxon>
        <taxon>Chordata</taxon>
        <taxon>Craniata</taxon>
        <taxon>Vertebrata</taxon>
        <taxon>Euteleostomi</taxon>
        <taxon>Actinopterygii</taxon>
        <taxon>Neopterygii</taxon>
        <taxon>Teleostei</taxon>
        <taxon>Neoteleostei</taxon>
        <taxon>Acanthomorphata</taxon>
        <taxon>Eupercaria</taxon>
        <taxon>Perciformes</taxon>
        <taxon>Cottioidei</taxon>
        <taxon>Cottales</taxon>
        <taxon>Liparidae</taxon>
        <taxon>Liparis</taxon>
    </lineage>
</organism>
<keyword evidence="2" id="KW-1133">Transmembrane helix</keyword>